<dbReference type="PANTHER" id="PTHR42203">
    <property type="entry name" value="UPF0058 PROTEIN MJ1205"/>
    <property type="match status" value="1"/>
</dbReference>
<dbReference type="InterPro" id="IPR002753">
    <property type="entry name" value="UPF0058"/>
</dbReference>
<dbReference type="AlphaFoldDB" id="H1KZ78"/>
<name>H1KZ78_9EURY</name>
<reference evidence="1 2" key="1">
    <citation type="submission" date="2011-09" db="EMBL/GenBank/DDBJ databases">
        <title>The draft genome of Methanotorris formicicus Mc-S-70.</title>
        <authorList>
            <consortium name="US DOE Joint Genome Institute (JGI-PGF)"/>
            <person name="Lucas S."/>
            <person name="Han J."/>
            <person name="Lapidus A."/>
            <person name="Cheng J.-F."/>
            <person name="Goodwin L."/>
            <person name="Pitluck S."/>
            <person name="Peters L."/>
            <person name="Land M.L."/>
            <person name="Hauser L."/>
            <person name="Sieprawska-Lupa M."/>
            <person name="Takai K."/>
            <person name="Miyazaki J."/>
            <person name="Whitman W."/>
            <person name="Woyke T.J."/>
        </authorList>
    </citation>
    <scope>NUCLEOTIDE SEQUENCE [LARGE SCALE GENOMIC DNA]</scope>
    <source>
        <strain evidence="1 2">Mc-S-70</strain>
    </source>
</reference>
<sequence length="108" mass="12953">MHKEQLMELHQFFVHVVRELLDDDCYDSEYLKIYEKLDIKPHYIHKLKVEQRAAIFLLSASIAEFLYKNGEKVPENLARRLSENAFKYLNSKNNRNNKINNKKLQNSK</sequence>
<dbReference type="Proteomes" id="UP000003706">
    <property type="component" value="Unassembled WGS sequence"/>
</dbReference>
<evidence type="ECO:0000313" key="1">
    <source>
        <dbReference type="EMBL" id="EHP86232.1"/>
    </source>
</evidence>
<proteinExistence type="predicted"/>
<comment type="caution">
    <text evidence="1">The sequence shown here is derived from an EMBL/GenBank/DDBJ whole genome shotgun (WGS) entry which is preliminary data.</text>
</comment>
<keyword evidence="2" id="KW-1185">Reference proteome</keyword>
<dbReference type="Gene3D" id="1.20.1270.110">
    <property type="entry name" value="Uncharacterised protein family UPF0058"/>
    <property type="match status" value="1"/>
</dbReference>
<accession>H1KZ78</accession>
<dbReference type="STRING" id="647171.MetfoDRAFT_1101"/>
<evidence type="ECO:0008006" key="3">
    <source>
        <dbReference type="Google" id="ProtNLM"/>
    </source>
</evidence>
<dbReference type="Pfam" id="PF01893">
    <property type="entry name" value="UPF0058"/>
    <property type="match status" value="1"/>
</dbReference>
<dbReference type="EMBL" id="AGJL01000025">
    <property type="protein sequence ID" value="EHP86232.1"/>
    <property type="molecule type" value="Genomic_DNA"/>
</dbReference>
<organism evidence="1 2">
    <name type="scientific">Methanotorris formicicus Mc-S-70</name>
    <dbReference type="NCBI Taxonomy" id="647171"/>
    <lineage>
        <taxon>Archaea</taxon>
        <taxon>Methanobacteriati</taxon>
        <taxon>Methanobacteriota</taxon>
        <taxon>Methanomada group</taxon>
        <taxon>Methanococci</taxon>
        <taxon>Methanococcales</taxon>
        <taxon>Methanocaldococcaceae</taxon>
        <taxon>Methanotorris</taxon>
    </lineage>
</organism>
<dbReference type="SUPFAM" id="SSF140371">
    <property type="entry name" value="Vng1086c-like"/>
    <property type="match status" value="1"/>
</dbReference>
<dbReference type="RefSeq" id="WP_007044533.1">
    <property type="nucleotide sequence ID" value="NZ_AGJL01000025.1"/>
</dbReference>
<protein>
    <recommendedName>
        <fullName evidence="3">Metal-binding protein</fullName>
    </recommendedName>
</protein>
<dbReference type="PANTHER" id="PTHR42203:SF2">
    <property type="entry name" value="UPF0058 PROTEIN MJ1205"/>
    <property type="match status" value="1"/>
</dbReference>
<dbReference type="InterPro" id="IPR036519">
    <property type="entry name" value="UPF0058_sf"/>
</dbReference>
<dbReference type="OrthoDB" id="177623at2157"/>
<gene>
    <name evidence="1" type="ORF">MetfoDRAFT_1101</name>
</gene>
<evidence type="ECO:0000313" key="2">
    <source>
        <dbReference type="Proteomes" id="UP000003706"/>
    </source>
</evidence>